<dbReference type="SMART" id="SM00249">
    <property type="entry name" value="PHD"/>
    <property type="match status" value="2"/>
</dbReference>
<dbReference type="SUPFAM" id="SSF57903">
    <property type="entry name" value="FYVE/PHD zinc finger"/>
    <property type="match status" value="2"/>
</dbReference>
<feature type="compositionally biased region" description="Basic and acidic residues" evidence="16">
    <location>
        <begin position="1560"/>
        <end position="1569"/>
    </location>
</feature>
<evidence type="ECO:0000256" key="14">
    <source>
        <dbReference type="PROSITE-ProRule" id="PRU00475"/>
    </source>
</evidence>
<dbReference type="InterPro" id="IPR028941">
    <property type="entry name" value="WHIM2_dom"/>
</dbReference>
<keyword evidence="7 15" id="KW-0175">Coiled coil</keyword>
<evidence type="ECO:0000256" key="4">
    <source>
        <dbReference type="ARBA" id="ARBA00022771"/>
    </source>
</evidence>
<feature type="compositionally biased region" description="Basic residues" evidence="16">
    <location>
        <begin position="1298"/>
        <end position="1309"/>
    </location>
</feature>
<feature type="region of interest" description="Disordered" evidence="16">
    <location>
        <begin position="735"/>
        <end position="820"/>
    </location>
</feature>
<dbReference type="PROSITE" id="PS00633">
    <property type="entry name" value="BROMODOMAIN_1"/>
    <property type="match status" value="1"/>
</dbReference>
<dbReference type="SUPFAM" id="SSF47370">
    <property type="entry name" value="Bromodomain"/>
    <property type="match status" value="1"/>
</dbReference>
<feature type="compositionally biased region" description="Acidic residues" evidence="16">
    <location>
        <begin position="1451"/>
        <end position="1484"/>
    </location>
</feature>
<feature type="compositionally biased region" description="Basic and acidic residues" evidence="16">
    <location>
        <begin position="1310"/>
        <end position="1322"/>
    </location>
</feature>
<feature type="region of interest" description="Disordered" evidence="16">
    <location>
        <begin position="384"/>
        <end position="403"/>
    </location>
</feature>
<evidence type="ECO:0000256" key="2">
    <source>
        <dbReference type="ARBA" id="ARBA00022553"/>
    </source>
</evidence>
<dbReference type="FunFam" id="3.30.40.10:FF:000300">
    <property type="entry name" value="Bromodomain adjacent to zinc finger domain protein 1A"/>
    <property type="match status" value="1"/>
</dbReference>
<dbReference type="EMBL" id="IACF01000864">
    <property type="protein sequence ID" value="LAB66606.1"/>
    <property type="molecule type" value="mRNA"/>
</dbReference>
<feature type="compositionally biased region" description="Basic and acidic residues" evidence="16">
    <location>
        <begin position="799"/>
        <end position="820"/>
    </location>
</feature>
<dbReference type="InterPro" id="IPR001487">
    <property type="entry name" value="Bromodomain"/>
</dbReference>
<dbReference type="Gene3D" id="1.20.920.10">
    <property type="entry name" value="Bromodomain-like"/>
    <property type="match status" value="1"/>
</dbReference>
<feature type="compositionally biased region" description="Polar residues" evidence="16">
    <location>
        <begin position="1250"/>
        <end position="1262"/>
    </location>
</feature>
<dbReference type="Pfam" id="PF15612">
    <property type="entry name" value="WHIM1"/>
    <property type="match status" value="1"/>
</dbReference>
<dbReference type="SMART" id="SM00297">
    <property type="entry name" value="BROMO"/>
    <property type="match status" value="1"/>
</dbReference>
<feature type="compositionally biased region" description="Basic residues" evidence="16">
    <location>
        <begin position="735"/>
        <end position="744"/>
    </location>
</feature>
<dbReference type="InterPro" id="IPR011011">
    <property type="entry name" value="Znf_FYVE_PHD"/>
</dbReference>
<feature type="region of interest" description="Disordered" evidence="16">
    <location>
        <begin position="167"/>
        <end position="224"/>
    </location>
</feature>
<feature type="compositionally biased region" description="Basic and acidic residues" evidence="16">
    <location>
        <begin position="1587"/>
        <end position="1623"/>
    </location>
</feature>
<dbReference type="InterPro" id="IPR047171">
    <property type="entry name" value="BAZ1A"/>
</dbReference>
<dbReference type="Pfam" id="PF15613">
    <property type="entry name" value="WSD"/>
    <property type="match status" value="1"/>
</dbReference>
<feature type="compositionally biased region" description="Low complexity" evidence="16">
    <location>
        <begin position="772"/>
        <end position="785"/>
    </location>
</feature>
<dbReference type="InterPro" id="IPR019786">
    <property type="entry name" value="Zinc_finger_PHD-type_CS"/>
</dbReference>
<keyword evidence="8 12" id="KW-0103">Bromodomain</keyword>
<evidence type="ECO:0000256" key="8">
    <source>
        <dbReference type="ARBA" id="ARBA00023117"/>
    </source>
</evidence>
<feature type="region of interest" description="Disordered" evidence="16">
    <location>
        <begin position="1147"/>
        <end position="1169"/>
    </location>
</feature>
<evidence type="ECO:0000259" key="19">
    <source>
        <dbReference type="PROSITE" id="PS50827"/>
    </source>
</evidence>
<feature type="coiled-coil region" evidence="15">
    <location>
        <begin position="404"/>
        <end position="458"/>
    </location>
</feature>
<dbReference type="InterPro" id="IPR013136">
    <property type="entry name" value="WSTF_Acf1_Cbp146"/>
</dbReference>
<dbReference type="PROSITE" id="PS50014">
    <property type="entry name" value="BROMODOMAIN_2"/>
    <property type="match status" value="1"/>
</dbReference>
<feature type="region of interest" description="Disordered" evidence="16">
    <location>
        <begin position="1242"/>
        <end position="1262"/>
    </location>
</feature>
<dbReference type="InterPro" id="IPR001965">
    <property type="entry name" value="Znf_PHD"/>
</dbReference>
<keyword evidence="9" id="KW-0804">Transcription</keyword>
<feature type="domain" description="PHD-type" evidence="18">
    <location>
        <begin position="1386"/>
        <end position="1436"/>
    </location>
</feature>
<feature type="region of interest" description="Disordered" evidence="16">
    <location>
        <begin position="900"/>
        <end position="944"/>
    </location>
</feature>
<dbReference type="PROSITE" id="PS01359">
    <property type="entry name" value="ZF_PHD_1"/>
    <property type="match status" value="1"/>
</dbReference>
<dbReference type="GO" id="GO:0006355">
    <property type="term" value="P:regulation of DNA-templated transcription"/>
    <property type="evidence" value="ECO:0007669"/>
    <property type="project" value="TreeGrafter"/>
</dbReference>
<feature type="compositionally biased region" description="Basic and acidic residues" evidence="16">
    <location>
        <begin position="907"/>
        <end position="927"/>
    </location>
</feature>
<evidence type="ECO:0000256" key="10">
    <source>
        <dbReference type="ARBA" id="ARBA00023242"/>
    </source>
</evidence>
<dbReference type="InterPro" id="IPR018359">
    <property type="entry name" value="Bromodomain_CS"/>
</dbReference>
<dbReference type="GO" id="GO:0031445">
    <property type="term" value="P:regulation of heterochromatin formation"/>
    <property type="evidence" value="ECO:0007669"/>
    <property type="project" value="TreeGrafter"/>
</dbReference>
<dbReference type="GO" id="GO:0008270">
    <property type="term" value="F:zinc ion binding"/>
    <property type="evidence" value="ECO:0007669"/>
    <property type="project" value="UniProtKB-KW"/>
</dbReference>
<dbReference type="GO" id="GO:0045740">
    <property type="term" value="P:positive regulation of DNA replication"/>
    <property type="evidence" value="ECO:0007669"/>
    <property type="project" value="TreeGrafter"/>
</dbReference>
<feature type="domain" description="DDT" evidence="19">
    <location>
        <begin position="493"/>
        <end position="558"/>
    </location>
</feature>
<dbReference type="PANTHER" id="PTHR46510:SF1">
    <property type="entry name" value="BROMODOMAIN ADJACENT TO ZINC FINGER DOMAIN PROTEIN 1A"/>
    <property type="match status" value="1"/>
</dbReference>
<dbReference type="Pfam" id="PF02791">
    <property type="entry name" value="DDT"/>
    <property type="match status" value="1"/>
</dbReference>
<dbReference type="Gene3D" id="3.30.40.10">
    <property type="entry name" value="Zinc/RING finger domain, C3HC4 (zinc finger)"/>
    <property type="match status" value="2"/>
</dbReference>
<feature type="region of interest" description="Disordered" evidence="16">
    <location>
        <begin position="1444"/>
        <end position="1484"/>
    </location>
</feature>
<dbReference type="InterPro" id="IPR036427">
    <property type="entry name" value="Bromodomain-like_sf"/>
</dbReference>
<evidence type="ECO:0000256" key="13">
    <source>
        <dbReference type="PROSITE-ProRule" id="PRU00146"/>
    </source>
</evidence>
<feature type="region of interest" description="Disordered" evidence="16">
    <location>
        <begin position="319"/>
        <end position="379"/>
    </location>
</feature>
<evidence type="ECO:0000256" key="16">
    <source>
        <dbReference type="SAM" id="MobiDB-lite"/>
    </source>
</evidence>
<evidence type="ECO:0000256" key="6">
    <source>
        <dbReference type="ARBA" id="ARBA00023015"/>
    </source>
</evidence>
<dbReference type="InterPro" id="IPR018501">
    <property type="entry name" value="DDT_dom"/>
</dbReference>
<evidence type="ECO:0000256" key="3">
    <source>
        <dbReference type="ARBA" id="ARBA00022723"/>
    </source>
</evidence>
<proteinExistence type="evidence at transcript level"/>
<evidence type="ECO:0000256" key="15">
    <source>
        <dbReference type="SAM" id="Coils"/>
    </source>
</evidence>
<dbReference type="GO" id="GO:0003677">
    <property type="term" value="F:DNA binding"/>
    <property type="evidence" value="ECO:0007669"/>
    <property type="project" value="TreeGrafter"/>
</dbReference>
<dbReference type="InterPro" id="IPR028942">
    <property type="entry name" value="WHIM1_dom"/>
</dbReference>
<evidence type="ECO:0000313" key="21">
    <source>
        <dbReference type="EMBL" id="LAB66606.1"/>
    </source>
</evidence>
<feature type="compositionally biased region" description="Acidic residues" evidence="16">
    <location>
        <begin position="1323"/>
        <end position="1332"/>
    </location>
</feature>
<feature type="coiled-coil region" evidence="15">
    <location>
        <begin position="698"/>
        <end position="728"/>
    </location>
</feature>
<evidence type="ECO:0000256" key="11">
    <source>
        <dbReference type="ARBA" id="ARBA00068253"/>
    </source>
</evidence>
<evidence type="ECO:0000259" key="20">
    <source>
        <dbReference type="PROSITE" id="PS51136"/>
    </source>
</evidence>
<dbReference type="CDD" id="cd15532">
    <property type="entry name" value="PHD2_CHD_II"/>
    <property type="match status" value="1"/>
</dbReference>
<dbReference type="InterPro" id="IPR013083">
    <property type="entry name" value="Znf_RING/FYVE/PHD"/>
</dbReference>
<keyword evidence="4 13" id="KW-0863">Zinc-finger</keyword>
<feature type="domain" description="PHD-type" evidence="18">
    <location>
        <begin position="1489"/>
        <end position="1534"/>
    </location>
</feature>
<feature type="domain" description="WAC" evidence="20">
    <location>
        <begin position="22"/>
        <end position="128"/>
    </location>
</feature>
<dbReference type="PROSITE" id="PS50016">
    <property type="entry name" value="ZF_PHD_2"/>
    <property type="match status" value="2"/>
</dbReference>
<feature type="region of interest" description="Disordered" evidence="16">
    <location>
        <begin position="1298"/>
        <end position="1338"/>
    </location>
</feature>
<dbReference type="Pfam" id="PF10537">
    <property type="entry name" value="WAC_Acf1_DNA_bd"/>
    <property type="match status" value="1"/>
</dbReference>
<accession>A0A2P2HYB3</accession>
<organism evidence="21">
    <name type="scientific">Hirondellea gigas</name>
    <dbReference type="NCBI Taxonomy" id="1518452"/>
    <lineage>
        <taxon>Eukaryota</taxon>
        <taxon>Metazoa</taxon>
        <taxon>Ecdysozoa</taxon>
        <taxon>Arthropoda</taxon>
        <taxon>Crustacea</taxon>
        <taxon>Multicrustacea</taxon>
        <taxon>Malacostraca</taxon>
        <taxon>Eumalacostraca</taxon>
        <taxon>Peracarida</taxon>
        <taxon>Amphipoda</taxon>
        <taxon>Amphilochidea</taxon>
        <taxon>Lysianassida</taxon>
        <taxon>Lysianassidira</taxon>
        <taxon>Lysianassoidea</taxon>
        <taxon>Lysianassidae</taxon>
        <taxon>Hirondellea</taxon>
    </lineage>
</organism>
<feature type="region of interest" description="Disordered" evidence="16">
    <location>
        <begin position="1736"/>
        <end position="1764"/>
    </location>
</feature>
<dbReference type="InterPro" id="IPR019787">
    <property type="entry name" value="Znf_PHD-finger"/>
</dbReference>
<evidence type="ECO:0000256" key="7">
    <source>
        <dbReference type="ARBA" id="ARBA00023054"/>
    </source>
</evidence>
<dbReference type="GO" id="GO:0006338">
    <property type="term" value="P:chromatin remodeling"/>
    <property type="evidence" value="ECO:0007669"/>
    <property type="project" value="InterPro"/>
</dbReference>
<feature type="region of interest" description="Disordered" evidence="16">
    <location>
        <begin position="1539"/>
        <end position="1631"/>
    </location>
</feature>
<evidence type="ECO:0000259" key="17">
    <source>
        <dbReference type="PROSITE" id="PS50014"/>
    </source>
</evidence>
<feature type="compositionally biased region" description="Acidic residues" evidence="16">
    <location>
        <begin position="786"/>
        <end position="798"/>
    </location>
</feature>
<evidence type="ECO:0000256" key="1">
    <source>
        <dbReference type="ARBA" id="ARBA00004123"/>
    </source>
</evidence>
<dbReference type="PROSITE" id="PS50827">
    <property type="entry name" value="DDT"/>
    <property type="match status" value="1"/>
</dbReference>
<keyword evidence="3" id="KW-0479">Metal-binding</keyword>
<reference evidence="21" key="1">
    <citation type="journal article" date="2018" name="Biosci. Biotechnol. Biochem.">
        <title>Polysaccharide hydrolase of the hadal zone amphipods Hirondellea gigas.</title>
        <authorList>
            <person name="Kobayashi H."/>
            <person name="Nagahama T."/>
            <person name="Arai W."/>
            <person name="Sasagawa Y."/>
            <person name="Umeda M."/>
            <person name="Hayashi T."/>
            <person name="Nikaido I."/>
            <person name="Watanabe H."/>
            <person name="Oguri K."/>
            <person name="Kitazato H."/>
            <person name="Fujioka K."/>
            <person name="Kido Y."/>
            <person name="Takami H."/>
        </authorList>
    </citation>
    <scope>NUCLEOTIDE SEQUENCE</scope>
    <source>
        <tissue evidence="21">Whole body</tissue>
    </source>
</reference>
<name>A0A2P2HYB3_9CRUS</name>
<dbReference type="GO" id="GO:0000228">
    <property type="term" value="C:nuclear chromosome"/>
    <property type="evidence" value="ECO:0007669"/>
    <property type="project" value="TreeGrafter"/>
</dbReference>
<protein>
    <recommendedName>
        <fullName evidence="11">Bromodomain adjacent to zinc finger domain protein 1A</fullName>
    </recommendedName>
</protein>
<dbReference type="Pfam" id="PF00628">
    <property type="entry name" value="PHD"/>
    <property type="match status" value="2"/>
</dbReference>
<feature type="domain" description="Bromo" evidence="17">
    <location>
        <begin position="1645"/>
        <end position="1715"/>
    </location>
</feature>
<evidence type="ECO:0000256" key="5">
    <source>
        <dbReference type="ARBA" id="ARBA00022833"/>
    </source>
</evidence>
<keyword evidence="2" id="KW-0597">Phosphoprotein</keyword>
<keyword evidence="5" id="KW-0862">Zinc</keyword>
<keyword evidence="6" id="KW-0805">Transcription regulation</keyword>
<keyword evidence="10 14" id="KW-0539">Nucleus</keyword>
<dbReference type="SMART" id="SM00571">
    <property type="entry name" value="DDT"/>
    <property type="match status" value="1"/>
</dbReference>
<evidence type="ECO:0000256" key="12">
    <source>
        <dbReference type="PROSITE-ProRule" id="PRU00035"/>
    </source>
</evidence>
<evidence type="ECO:0000259" key="18">
    <source>
        <dbReference type="PROSITE" id="PS50016"/>
    </source>
</evidence>
<dbReference type="PRINTS" id="PR00503">
    <property type="entry name" value="BROMODOMAIN"/>
</dbReference>
<dbReference type="Pfam" id="PF00439">
    <property type="entry name" value="Bromodomain"/>
    <property type="match status" value="1"/>
</dbReference>
<sequence length="1764" mass="199770">MPLLHKKPFVKKRAPPGVNPNDKVFYCELTNEAFTDYDEYWERLVLCNAMVWTCELTGRPNLTFQEALDCEAKGTKFVASISQSLKRTLLYLASLTRRGRQSDLSEDVFMHCRDRYYPGEPVEAIVTKHWYDCKVIRVITATLKEIESYEKEMADSDVEEDIATINGEKDPLTVPQDGSFSQPITLDDDNASNADSDVQIIEQQKPSTPRKATAAQTNKDDPNYPPYATYTYEVEEELPWDYKTCKRHVVTWEQIRRSKNAITREKCRLFLKISTELSPQGYWRLKESVASKYNIKSAKYNDFFPGKVPLFTESKSKKMPLYLSPRGKEAHERKQKKEGKLRDKKEARDEKQRLSKGTNSADDLKKKGRPSMSEEEKLSRKLERIKNKEHEQGTPSLSAAGPTVARVMTEAEALEQQRLMLKRQDHFAQMKEILKQKMEREKAEKKQERNVKKEESKLLARETKDWLKPREDLQCSGHKALPAPVTVACNIPNPLFGEFLSLLEFLHSFSEVLELTDVYPYGISFEMLENALVTKEVAGVFNDVVQLLLGAVFNLQEEEDDEITADTTIDAAMGLSLSCDGDNQRATAVAQANRASQWATQHHSTSLHQLPLDALTLTEVLRLHLLAAGADNSNNNQWRHMNRGGYKHWDDPGLQFKHEQPDVVKTLAIKSIFDFTIEMKIQVLQVLMHQILTYASVRDRLEETFDKIREVKAALREHQVSLKQMERVEHQARVLKKKEIRQKKQQQEKVADSAAPPAADPAPADPSPADPAAPAAPSTTDPSPAAEEEQQQSEDEEEKKDREDKEEKNRERKKQEHSKKEIELCEQILDLSAKTNPVPLGMDRSYRRYWLFSSVPGLFLEDDEAFPGTCFDVPTKEVSDVHPEACSSTLARLQQQAKEIVNPTSVKDSEHGKDVDEKANTSDKENDTNTTPSKLNGAFDGPHINTNVVNEANRVVPSTQVNLMNVLQPAPTKKLLKSSNCVNGTTKIIQKSSNDQSIAKFFSKSPKNVNGTANGMPEPLAVVVTSPTKPLAATITSNEECVKATNGDAINDIMELDTNVKAEEREIFGLCIAEPKTCPVHNVNTTRPKWFFYHKEEDIISIINGLNDRGERESALKENLTFYASKIENTVRNCPVYILNPTEDCDQESHVRKSRRTGGKKGGDSDTNLNFPLGTPIDHILEVTLRDMILEVEEKLHVGVLGRLQVPDREAWRNIVTAEKTGIDVNKLDWAGKTRIANFKSEIGLDPSDESSNSAATQQQGEGRNSTVCMLAAALLQVAQSVENKYIKAPLAETEKGKKRRLKAERKLRRLVEKRDKEREEANNSDDSDSESEGGGAALNSVSHNVLRLPIERWEASLMAAGSFSQVFLHLATLDNSVTWSRSLTKTRCRVCRKGGDHEKMLLCDGCDKGHHIFCLKPKLKSIPDGDWFCDKCKPKLKAKSPRKNRKMYVEEEEEEEQQQEEQEEEEELEEEEDDDEEEEGNDVEGYEDDFCVLCNTGGSLICCDNCPRSYHLGCVSLKKVPRGSWNCPECCTALQQEKEKPRKSKSNSESPKAVVNDSKTVKRGDRAAANKKQSAAESSRGKKRKGFPDELPEGRASKRRAAESPEPAQKMDRATKRSKTERSVATTEQHLHPSLLHKLLTEIQQHDEAWPFLKPVNKKLVPDYYQLIRKPMDLQTMRERLNSIKYGSDEEFLADGLLVFQNCQQYNLEDTPEYKSGVKLAKLFRKRAIELGLDVEHEQHQTNGKQAKNSKRTVPANRKRQSL</sequence>
<dbReference type="PANTHER" id="PTHR46510">
    <property type="entry name" value="BROMODOMAIN ADJACENT TO ZINC FINGER DOMAIN PROTEIN 1A"/>
    <property type="match status" value="1"/>
</dbReference>
<evidence type="ECO:0000256" key="9">
    <source>
        <dbReference type="ARBA" id="ARBA00023163"/>
    </source>
</evidence>
<dbReference type="GO" id="GO:0008623">
    <property type="term" value="C:CHRAC"/>
    <property type="evidence" value="ECO:0007669"/>
    <property type="project" value="TreeGrafter"/>
</dbReference>
<feature type="compositionally biased region" description="Pro residues" evidence="16">
    <location>
        <begin position="758"/>
        <end position="771"/>
    </location>
</feature>
<dbReference type="PROSITE" id="PS51136">
    <property type="entry name" value="WAC"/>
    <property type="match status" value="1"/>
</dbReference>
<feature type="compositionally biased region" description="Basic and acidic residues" evidence="16">
    <location>
        <begin position="338"/>
        <end position="353"/>
    </location>
</feature>
<comment type="subcellular location">
    <subcellularLocation>
        <location evidence="1 14">Nucleus</location>
    </subcellularLocation>
</comment>